<dbReference type="Gene3D" id="3.30.565.10">
    <property type="entry name" value="Histidine kinase-like ATPase, C-terminal domain"/>
    <property type="match status" value="1"/>
</dbReference>
<evidence type="ECO:0000313" key="6">
    <source>
        <dbReference type="Proteomes" id="UP001589568"/>
    </source>
</evidence>
<sequence length="410" mass="43231">MAESWSAALTAALRVMHAPLDGVLPALSAVLSDLVPHDGLVLFTGDCLLMSPLLTHGLEVSADEVNRLLPLVAVDRPWFGPFTLAGAERQVLAVAVKPQRSPGGILAVATTRPPAPEARQIIAGLAELTVVQLAHRVARTEPHALTDPPVTAVEDLADTYATTLTSLLGVLKSRRLDDAAARRVAIELAVPALLETRAGGERDLGQEEAGQAFDALAEKLSLLTRYHDLTLELAGPDRRDRPLPHEVARAARAVVRGAVLAMLQQGGLSRVRLAWEVEDSLLRVSVRDDGAGSLAADALPVHRLRDRVAALGGTLGVDAVPGWGTTITADLPFGPVRPRPHGPLGALNPRERDVLEHLALGHRNRAIAARLNISENTVKFHVANILGKLGVSSRGEAAALAHGLTGARGA</sequence>
<feature type="domain" description="HTH luxR-type" evidence="4">
    <location>
        <begin position="340"/>
        <end position="405"/>
    </location>
</feature>
<dbReference type="InterPro" id="IPR036388">
    <property type="entry name" value="WH-like_DNA-bd_sf"/>
</dbReference>
<protein>
    <submittedName>
        <fullName evidence="5">LuxR C-terminal-related transcriptional regulator</fullName>
    </submittedName>
</protein>
<dbReference type="Gene3D" id="1.10.10.10">
    <property type="entry name" value="Winged helix-like DNA-binding domain superfamily/Winged helix DNA-binding domain"/>
    <property type="match status" value="1"/>
</dbReference>
<keyword evidence="3" id="KW-0804">Transcription</keyword>
<reference evidence="5 6" key="1">
    <citation type="submission" date="2024-09" db="EMBL/GenBank/DDBJ databases">
        <authorList>
            <person name="Sun Q."/>
            <person name="Mori K."/>
        </authorList>
    </citation>
    <scope>NUCLEOTIDE SEQUENCE [LARGE SCALE GENOMIC DNA]</scope>
    <source>
        <strain evidence="5 6">JCM 3324</strain>
    </source>
</reference>
<keyword evidence="6" id="KW-1185">Reference proteome</keyword>
<evidence type="ECO:0000256" key="1">
    <source>
        <dbReference type="ARBA" id="ARBA00023015"/>
    </source>
</evidence>
<dbReference type="PROSITE" id="PS00622">
    <property type="entry name" value="HTH_LUXR_1"/>
    <property type="match status" value="1"/>
</dbReference>
<evidence type="ECO:0000313" key="5">
    <source>
        <dbReference type="EMBL" id="MFB9476648.1"/>
    </source>
</evidence>
<accession>A0ABV5P258</accession>
<keyword evidence="1" id="KW-0805">Transcription regulation</keyword>
<proteinExistence type="predicted"/>
<gene>
    <name evidence="5" type="ORF">ACFFR3_44765</name>
</gene>
<dbReference type="InterPro" id="IPR016032">
    <property type="entry name" value="Sig_transdc_resp-reg_C-effctor"/>
</dbReference>
<dbReference type="Pfam" id="PF00196">
    <property type="entry name" value="GerE"/>
    <property type="match status" value="1"/>
</dbReference>
<dbReference type="PROSITE" id="PS50043">
    <property type="entry name" value="HTH_LUXR_2"/>
    <property type="match status" value="1"/>
</dbReference>
<dbReference type="PANTHER" id="PTHR44688">
    <property type="entry name" value="DNA-BINDING TRANSCRIPTIONAL ACTIVATOR DEVR_DOSR"/>
    <property type="match status" value="1"/>
</dbReference>
<dbReference type="EMBL" id="JBHMCF010000052">
    <property type="protein sequence ID" value="MFB9476648.1"/>
    <property type="molecule type" value="Genomic_DNA"/>
</dbReference>
<dbReference type="PANTHER" id="PTHR44688:SF16">
    <property type="entry name" value="DNA-BINDING TRANSCRIPTIONAL ACTIVATOR DEVR_DOSR"/>
    <property type="match status" value="1"/>
</dbReference>
<keyword evidence="2" id="KW-0238">DNA-binding</keyword>
<dbReference type="SUPFAM" id="SSF46894">
    <property type="entry name" value="C-terminal effector domain of the bipartite response regulators"/>
    <property type="match status" value="1"/>
</dbReference>
<comment type="caution">
    <text evidence="5">The sequence shown here is derived from an EMBL/GenBank/DDBJ whole genome shotgun (WGS) entry which is preliminary data.</text>
</comment>
<evidence type="ECO:0000259" key="4">
    <source>
        <dbReference type="PROSITE" id="PS50043"/>
    </source>
</evidence>
<evidence type="ECO:0000256" key="2">
    <source>
        <dbReference type="ARBA" id="ARBA00023125"/>
    </source>
</evidence>
<organism evidence="5 6">
    <name type="scientific">Nonomuraea salmonea</name>
    <dbReference type="NCBI Taxonomy" id="46181"/>
    <lineage>
        <taxon>Bacteria</taxon>
        <taxon>Bacillati</taxon>
        <taxon>Actinomycetota</taxon>
        <taxon>Actinomycetes</taxon>
        <taxon>Streptosporangiales</taxon>
        <taxon>Streptosporangiaceae</taxon>
        <taxon>Nonomuraea</taxon>
    </lineage>
</organism>
<dbReference type="InterPro" id="IPR036890">
    <property type="entry name" value="HATPase_C_sf"/>
</dbReference>
<dbReference type="PRINTS" id="PR00038">
    <property type="entry name" value="HTHLUXR"/>
</dbReference>
<evidence type="ECO:0000256" key="3">
    <source>
        <dbReference type="ARBA" id="ARBA00023163"/>
    </source>
</evidence>
<dbReference type="RefSeq" id="WP_379485138.1">
    <property type="nucleotide sequence ID" value="NZ_JBHMCF010000052.1"/>
</dbReference>
<dbReference type="Proteomes" id="UP001589568">
    <property type="component" value="Unassembled WGS sequence"/>
</dbReference>
<dbReference type="CDD" id="cd06170">
    <property type="entry name" value="LuxR_C_like"/>
    <property type="match status" value="1"/>
</dbReference>
<dbReference type="SUPFAM" id="SSF55874">
    <property type="entry name" value="ATPase domain of HSP90 chaperone/DNA topoisomerase II/histidine kinase"/>
    <property type="match status" value="1"/>
</dbReference>
<dbReference type="InterPro" id="IPR000792">
    <property type="entry name" value="Tscrpt_reg_LuxR_C"/>
</dbReference>
<name>A0ABV5P258_9ACTN</name>
<dbReference type="SMART" id="SM00421">
    <property type="entry name" value="HTH_LUXR"/>
    <property type="match status" value="1"/>
</dbReference>